<evidence type="ECO:0000313" key="5">
    <source>
        <dbReference type="Proteomes" id="UP000009022"/>
    </source>
</evidence>
<dbReference type="GO" id="GO:0019905">
    <property type="term" value="F:syntaxin binding"/>
    <property type="evidence" value="ECO:0000318"/>
    <property type="project" value="GO_Central"/>
</dbReference>
<dbReference type="InterPro" id="IPR001388">
    <property type="entry name" value="Synaptobrevin-like"/>
</dbReference>
<accession>B3S2G8</accession>
<dbReference type="GO" id="GO:0006906">
    <property type="term" value="P:vesicle fusion"/>
    <property type="evidence" value="ECO:0000318"/>
    <property type="project" value="GO_Central"/>
</dbReference>
<dbReference type="PROSITE" id="PS00417">
    <property type="entry name" value="SYNAPTOBREVIN"/>
    <property type="match status" value="1"/>
</dbReference>
<keyword evidence="5" id="KW-1185">Reference proteome</keyword>
<keyword evidence="2" id="KW-0472">Membrane</keyword>
<dbReference type="GO" id="GO:0005886">
    <property type="term" value="C:plasma membrane"/>
    <property type="evidence" value="ECO:0000318"/>
    <property type="project" value="GO_Central"/>
</dbReference>
<evidence type="ECO:0000256" key="1">
    <source>
        <dbReference type="PROSITE-ProRule" id="PRU00290"/>
    </source>
</evidence>
<dbReference type="InParanoid" id="B3S2G8"/>
<dbReference type="STRING" id="10228.B3S2G8"/>
<dbReference type="GeneID" id="6755218"/>
<dbReference type="Gene3D" id="1.20.5.110">
    <property type="match status" value="1"/>
</dbReference>
<evidence type="ECO:0000313" key="4">
    <source>
        <dbReference type="EMBL" id="EDV23095.1"/>
    </source>
</evidence>
<dbReference type="GO" id="GO:0031201">
    <property type="term" value="C:SNARE complex"/>
    <property type="evidence" value="ECO:0000318"/>
    <property type="project" value="GO_Central"/>
</dbReference>
<keyword evidence="2" id="KW-0812">Transmembrane</keyword>
<dbReference type="GO" id="GO:0005484">
    <property type="term" value="F:SNAP receptor activity"/>
    <property type="evidence" value="ECO:0000318"/>
    <property type="project" value="GO_Central"/>
</dbReference>
<dbReference type="eggNOG" id="KOG0860">
    <property type="taxonomic scope" value="Eukaryota"/>
</dbReference>
<dbReference type="Pfam" id="PF00957">
    <property type="entry name" value="Synaptobrevin"/>
    <property type="match status" value="1"/>
</dbReference>
<sequence>KELQKSQAQVKQVMDIMQKNVDKAIEREEKISVLNERADSLYSHASEFETNAAQLKNKYWWKNFKMWIILIVTIILIVVAIVVWIVLSHVKKSKP</sequence>
<dbReference type="PANTHER" id="PTHR45701">
    <property type="entry name" value="SYNAPTOBREVIN FAMILY MEMBER"/>
    <property type="match status" value="1"/>
</dbReference>
<dbReference type="SUPFAM" id="SSF58038">
    <property type="entry name" value="SNARE fusion complex"/>
    <property type="match status" value="1"/>
</dbReference>
<feature type="non-terminal residue" evidence="4">
    <location>
        <position position="1"/>
    </location>
</feature>
<protein>
    <submittedName>
        <fullName evidence="4">Vamp</fullName>
    </submittedName>
</protein>
<proteinExistence type="predicted"/>
<keyword evidence="2" id="KW-1133">Transmembrane helix</keyword>
<dbReference type="KEGG" id="tad:TRIADDRAFT_27590"/>
<dbReference type="OrthoDB" id="10042941at2759"/>
<evidence type="ECO:0000256" key="2">
    <source>
        <dbReference type="SAM" id="Phobius"/>
    </source>
</evidence>
<reference evidence="4 5" key="1">
    <citation type="journal article" date="2008" name="Nature">
        <title>The Trichoplax genome and the nature of placozoans.</title>
        <authorList>
            <person name="Srivastava M."/>
            <person name="Begovic E."/>
            <person name="Chapman J."/>
            <person name="Putnam N.H."/>
            <person name="Hellsten U."/>
            <person name="Kawashima T."/>
            <person name="Kuo A."/>
            <person name="Mitros T."/>
            <person name="Salamov A."/>
            <person name="Carpenter M.L."/>
            <person name="Signorovitch A.Y."/>
            <person name="Moreno M.A."/>
            <person name="Kamm K."/>
            <person name="Grimwood J."/>
            <person name="Schmutz J."/>
            <person name="Shapiro H."/>
            <person name="Grigoriev I.V."/>
            <person name="Buss L.W."/>
            <person name="Schierwater B."/>
            <person name="Dellaporta S.L."/>
            <person name="Rokhsar D.S."/>
        </authorList>
    </citation>
    <scope>NUCLEOTIDE SEQUENCE [LARGE SCALE GENOMIC DNA]</scope>
    <source>
        <strain evidence="4 5">Grell-BS-1999</strain>
    </source>
</reference>
<gene>
    <name evidence="4" type="ORF">TRIADDRAFT_27590</name>
</gene>
<evidence type="ECO:0000259" key="3">
    <source>
        <dbReference type="PROSITE" id="PS50892"/>
    </source>
</evidence>
<dbReference type="PIRSF" id="PIRSF005409">
    <property type="entry name" value="Synaptobrevin_euk"/>
    <property type="match status" value="1"/>
</dbReference>
<dbReference type="InterPro" id="IPR042855">
    <property type="entry name" value="V_SNARE_CC"/>
</dbReference>
<keyword evidence="1" id="KW-0175">Coiled coil</keyword>
<feature type="transmembrane region" description="Helical" evidence="2">
    <location>
        <begin position="66"/>
        <end position="87"/>
    </location>
</feature>
<dbReference type="Proteomes" id="UP000009022">
    <property type="component" value="Unassembled WGS sequence"/>
</dbReference>
<dbReference type="RefSeq" id="XP_002114005.1">
    <property type="nucleotide sequence ID" value="XM_002113969.1"/>
</dbReference>
<dbReference type="PhylomeDB" id="B3S2G8"/>
<dbReference type="AlphaFoldDB" id="B3S2G8"/>
<dbReference type="CTD" id="6755218"/>
<dbReference type="PROSITE" id="PS50892">
    <property type="entry name" value="V_SNARE"/>
    <property type="match status" value="1"/>
</dbReference>
<dbReference type="HOGENOM" id="CLU_064620_4_1_1"/>
<dbReference type="EMBL" id="DS985247">
    <property type="protein sequence ID" value="EDV23095.1"/>
    <property type="molecule type" value="Genomic_DNA"/>
</dbReference>
<name>B3S2G8_TRIAD</name>
<organism evidence="4 5">
    <name type="scientific">Trichoplax adhaerens</name>
    <name type="common">Trichoplax reptans</name>
    <dbReference type="NCBI Taxonomy" id="10228"/>
    <lineage>
        <taxon>Eukaryota</taxon>
        <taxon>Metazoa</taxon>
        <taxon>Placozoa</taxon>
        <taxon>Uniplacotomia</taxon>
        <taxon>Trichoplacea</taxon>
        <taxon>Trichoplacidae</taxon>
        <taxon>Trichoplax</taxon>
    </lineage>
</organism>
<dbReference type="PRINTS" id="PR00219">
    <property type="entry name" value="SYNAPTOBREVN"/>
</dbReference>
<dbReference type="InterPro" id="IPR016444">
    <property type="entry name" value="Synaptobrevin/VAMP"/>
</dbReference>
<feature type="domain" description="V-SNARE coiled-coil homology" evidence="3">
    <location>
        <begin position="2"/>
        <end position="62"/>
    </location>
</feature>